<dbReference type="Pfam" id="PF01551">
    <property type="entry name" value="Peptidase_M23"/>
    <property type="match status" value="1"/>
</dbReference>
<evidence type="ECO:0000256" key="5">
    <source>
        <dbReference type="ARBA" id="ARBA00022801"/>
    </source>
</evidence>
<accession>A0ABM7VH40</accession>
<name>A0ABM7VH40_9BACT</name>
<dbReference type="InterPro" id="IPR050570">
    <property type="entry name" value="Cell_wall_metabolism_enzyme"/>
</dbReference>
<comment type="cofactor">
    <cofactor evidence="1">
        <name>Zn(2+)</name>
        <dbReference type="ChEBI" id="CHEBI:29105"/>
    </cofactor>
</comment>
<evidence type="ECO:0000313" key="10">
    <source>
        <dbReference type="EMBL" id="BDD00293.1"/>
    </source>
</evidence>
<evidence type="ECO:0000259" key="8">
    <source>
        <dbReference type="Pfam" id="PF01551"/>
    </source>
</evidence>
<proteinExistence type="predicted"/>
<evidence type="ECO:0000256" key="2">
    <source>
        <dbReference type="ARBA" id="ARBA00004196"/>
    </source>
</evidence>
<dbReference type="Proteomes" id="UP001354989">
    <property type="component" value="Chromosome"/>
</dbReference>
<gene>
    <name evidence="10" type="ORF">PEPS_25730</name>
</gene>
<keyword evidence="5" id="KW-0378">Hydrolase</keyword>
<dbReference type="Gene3D" id="2.70.70.10">
    <property type="entry name" value="Glucose Permease (Domain IIA)"/>
    <property type="match status" value="1"/>
</dbReference>
<evidence type="ECO:0000256" key="3">
    <source>
        <dbReference type="ARBA" id="ARBA00022670"/>
    </source>
</evidence>
<feature type="domain" description="M23ase beta-sheet core" evidence="8">
    <location>
        <begin position="292"/>
        <end position="388"/>
    </location>
</feature>
<evidence type="ECO:0000256" key="4">
    <source>
        <dbReference type="ARBA" id="ARBA00022723"/>
    </source>
</evidence>
<comment type="subcellular location">
    <subcellularLocation>
        <location evidence="2">Cell envelope</location>
    </subcellularLocation>
</comment>
<dbReference type="SUPFAM" id="SSF51261">
    <property type="entry name" value="Duplicated hybrid motif"/>
    <property type="match status" value="1"/>
</dbReference>
<keyword evidence="6" id="KW-0862">Zinc</keyword>
<keyword evidence="3" id="KW-0645">Protease</keyword>
<dbReference type="Pfam" id="PF19425">
    <property type="entry name" value="Csd3_N2"/>
    <property type="match status" value="1"/>
</dbReference>
<evidence type="ECO:0000313" key="11">
    <source>
        <dbReference type="Proteomes" id="UP001354989"/>
    </source>
</evidence>
<dbReference type="PANTHER" id="PTHR21666:SF288">
    <property type="entry name" value="CELL DIVISION PROTEIN YTFB"/>
    <property type="match status" value="1"/>
</dbReference>
<dbReference type="InterPro" id="IPR011055">
    <property type="entry name" value="Dup_hybrid_motif"/>
</dbReference>
<dbReference type="Gene3D" id="3.10.450.350">
    <property type="match status" value="1"/>
</dbReference>
<organism evidence="10 11">
    <name type="scientific">Persicobacter psychrovividus</name>
    <dbReference type="NCBI Taxonomy" id="387638"/>
    <lineage>
        <taxon>Bacteria</taxon>
        <taxon>Pseudomonadati</taxon>
        <taxon>Bacteroidota</taxon>
        <taxon>Cytophagia</taxon>
        <taxon>Cytophagales</taxon>
        <taxon>Persicobacteraceae</taxon>
        <taxon>Persicobacter</taxon>
    </lineage>
</organism>
<sequence length="445" mass="51232">MKKKWFGWLLFLLLISSGSYYLLNHLQHQQQFSTNSQDLPIDTAAVKKVTVESPQMLYGCVPVDDKVIIQDRIRRNEPLSKLLEPYNVPYSKINEVAQKSKKVYDVRRINYEHQYTLICAQDSAQTAEQMIYEIDPVNFVIFNFKDSVYVRKGQRPVEIVEKAIAGKITSSLYQTMIEEGATPVLANELSDLYAWQVDFFHVQKGDRFKVIYKEKQVDGKSVGIDRIEGAYFHHAGNDYWGIYYQSGTQDSYYDEEGNSMRKAFLKAPLKYSRISSSFSRRRFHPVQKRWKAHLGTDYAAPTGTPIMSVGDGVITDARYKRFNGNYVKVRHNATYTTQYLHMSKIAKGIRPGVHVKQGQVIGYVGMTGLATGPHCCFRFWKNGKQVDPRRQKIPAAKPIADDQREAYNIVRDEMVKRLNQVHYDEPRIDLHEKVTGVCTPDSLNI</sequence>
<dbReference type="EMBL" id="AP025292">
    <property type="protein sequence ID" value="BDD00293.1"/>
    <property type="molecule type" value="Genomic_DNA"/>
</dbReference>
<protein>
    <submittedName>
        <fullName evidence="10">Peptidase M23</fullName>
    </submittedName>
</protein>
<evidence type="ECO:0000256" key="1">
    <source>
        <dbReference type="ARBA" id="ARBA00001947"/>
    </source>
</evidence>
<reference evidence="10 11" key="1">
    <citation type="submission" date="2021-12" db="EMBL/GenBank/DDBJ databases">
        <title>Genome sequencing of bacteria with rrn-lacking chromosome and rrn-plasmid.</title>
        <authorList>
            <person name="Anda M."/>
            <person name="Iwasaki W."/>
        </authorList>
    </citation>
    <scope>NUCLEOTIDE SEQUENCE [LARGE SCALE GENOMIC DNA]</scope>
    <source>
        <strain evidence="10 11">NBRC 101262</strain>
    </source>
</reference>
<dbReference type="RefSeq" id="WP_338397246.1">
    <property type="nucleotide sequence ID" value="NZ_AP025292.1"/>
</dbReference>
<keyword evidence="7" id="KW-0482">Metalloprotease</keyword>
<dbReference type="InterPro" id="IPR045834">
    <property type="entry name" value="Csd3_N2"/>
</dbReference>
<dbReference type="CDD" id="cd12797">
    <property type="entry name" value="M23_peptidase"/>
    <property type="match status" value="1"/>
</dbReference>
<feature type="domain" description="Csd3-like second N-terminal" evidence="9">
    <location>
        <begin position="161"/>
        <end position="279"/>
    </location>
</feature>
<evidence type="ECO:0000256" key="6">
    <source>
        <dbReference type="ARBA" id="ARBA00022833"/>
    </source>
</evidence>
<evidence type="ECO:0000256" key="7">
    <source>
        <dbReference type="ARBA" id="ARBA00023049"/>
    </source>
</evidence>
<dbReference type="InterPro" id="IPR016047">
    <property type="entry name" value="M23ase_b-sheet_dom"/>
</dbReference>
<evidence type="ECO:0000259" key="9">
    <source>
        <dbReference type="Pfam" id="PF19425"/>
    </source>
</evidence>
<dbReference type="PANTHER" id="PTHR21666">
    <property type="entry name" value="PEPTIDASE-RELATED"/>
    <property type="match status" value="1"/>
</dbReference>
<keyword evidence="4" id="KW-0479">Metal-binding</keyword>
<keyword evidence="11" id="KW-1185">Reference proteome</keyword>